<protein>
    <recommendedName>
        <fullName evidence="3 6">Coenzyme PQQ synthesis protein B</fullName>
    </recommendedName>
    <alternativeName>
        <fullName evidence="6">Pyrroloquinoline quinone biosynthesis protein B</fullName>
    </alternativeName>
</protein>
<comment type="caution">
    <text evidence="9">The sequence shown here is derived from an EMBL/GenBank/DDBJ whole genome shotgun (WGS) entry which is preliminary data.</text>
</comment>
<evidence type="ECO:0000313" key="10">
    <source>
        <dbReference type="Proteomes" id="UP000053372"/>
    </source>
</evidence>
<evidence type="ECO:0000256" key="1">
    <source>
        <dbReference type="ARBA" id="ARBA00004886"/>
    </source>
</evidence>
<comment type="pathway">
    <text evidence="1 6">Cofactor biosynthesis; pyrroloquinoline quinone biosynthesis.</text>
</comment>
<dbReference type="Gene3D" id="3.60.15.10">
    <property type="entry name" value="Ribonuclease Z/Hydroxyacylglutathione hydrolase-like"/>
    <property type="match status" value="1"/>
</dbReference>
<dbReference type="RefSeq" id="WP_027846894.1">
    <property type="nucleotide sequence ID" value="NZ_LMTZ01000107.1"/>
</dbReference>
<evidence type="ECO:0000256" key="4">
    <source>
        <dbReference type="ARBA" id="ARBA00022448"/>
    </source>
</evidence>
<dbReference type="GO" id="GO:0018189">
    <property type="term" value="P:pyrroloquinoline quinone biosynthetic process"/>
    <property type="evidence" value="ECO:0007669"/>
    <property type="project" value="UniProtKB-UniRule"/>
</dbReference>
<dbReference type="Proteomes" id="UP000053372">
    <property type="component" value="Unassembled WGS sequence"/>
</dbReference>
<feature type="region of interest" description="Disordered" evidence="7">
    <location>
        <begin position="168"/>
        <end position="196"/>
    </location>
</feature>
<keyword evidence="5 6" id="KW-0884">PQQ biosynthesis</keyword>
<dbReference type="InterPro" id="IPR036866">
    <property type="entry name" value="RibonucZ/Hydroxyglut_hydro"/>
</dbReference>
<reference evidence="9 10" key="1">
    <citation type="journal article" date="2015" name="Genome Announc.">
        <title>Draft Genome of the Euendolithic (true boring) Cyanobacterium Mastigocoleus testarum strain BC008.</title>
        <authorList>
            <person name="Guida B.S."/>
            <person name="Garcia-Pichel F."/>
        </authorList>
    </citation>
    <scope>NUCLEOTIDE SEQUENCE [LARGE SCALE GENOMIC DNA]</scope>
    <source>
        <strain evidence="9 10">BC008</strain>
    </source>
</reference>
<gene>
    <name evidence="6" type="primary">pqqB</name>
    <name evidence="9" type="ORF">BC008_41595</name>
</gene>
<proteinExistence type="inferred from homology"/>
<comment type="similarity">
    <text evidence="2 6">Belongs to the PqqB family.</text>
</comment>
<dbReference type="AlphaFoldDB" id="A0A0V7ZM81"/>
<evidence type="ECO:0000256" key="5">
    <source>
        <dbReference type="ARBA" id="ARBA00022905"/>
    </source>
</evidence>
<evidence type="ECO:0000256" key="7">
    <source>
        <dbReference type="SAM" id="MobiDB-lite"/>
    </source>
</evidence>
<dbReference type="HAMAP" id="MF_00653">
    <property type="entry name" value="PQQ_syn_PqqB"/>
    <property type="match status" value="1"/>
</dbReference>
<dbReference type="UniPathway" id="UPA00539"/>
<dbReference type="OrthoDB" id="9800940at2"/>
<dbReference type="InterPro" id="IPR011842">
    <property type="entry name" value="PQQ_synth_PqqB"/>
</dbReference>
<dbReference type="InterPro" id="IPR001279">
    <property type="entry name" value="Metallo-B-lactamas"/>
</dbReference>
<evidence type="ECO:0000256" key="2">
    <source>
        <dbReference type="ARBA" id="ARBA00008481"/>
    </source>
</evidence>
<comment type="function">
    <text evidence="6">May be involved in the transport of PQQ or its precursor to the periplasm.</text>
</comment>
<evidence type="ECO:0000313" key="9">
    <source>
        <dbReference type="EMBL" id="KST65431.1"/>
    </source>
</evidence>
<dbReference type="SUPFAM" id="SSF56281">
    <property type="entry name" value="Metallo-hydrolase/oxidoreductase"/>
    <property type="match status" value="1"/>
</dbReference>
<dbReference type="NCBIfam" id="TIGR02108">
    <property type="entry name" value="PQQ_syn_pqqB"/>
    <property type="match status" value="1"/>
</dbReference>
<keyword evidence="10" id="KW-1185">Reference proteome</keyword>
<sequence length="334" mass="36605">MLVKILGAGAGGGFPQWNCNCPGCQKARRSEAKSLTQSSIAVRSDNGPWFLINASPDIRQQLEMLRTEATELSLNESKRSNPVAGIILTDGEIDHTTGLILLRESAQPLKVYSTDSVKRALTTGYPLFSTLQNYCGVEWFPLKPGESLTPINSDSPDLDVEVFPLSTKPPKYMQKTKGGEENQESKKTKEGQKNNEPKIWGIGLTFRDRKTGGVLTYTPGLGKWNDSLQERFANSDCILVDGTFWQNEELPSLGIGSRTALDMGHLPLSGDDGCITKLAKLKSDESKISQSSKPRKILVHINNTNPILIPNSSERQIVEDAGIEIGYDGLTLEI</sequence>
<evidence type="ECO:0000256" key="6">
    <source>
        <dbReference type="HAMAP-Rule" id="MF_00653"/>
    </source>
</evidence>
<dbReference type="Pfam" id="PF12706">
    <property type="entry name" value="Lactamase_B_2"/>
    <property type="match status" value="1"/>
</dbReference>
<feature type="domain" description="Metallo-beta-lactamase" evidence="8">
    <location>
        <begin position="49"/>
        <end position="301"/>
    </location>
</feature>
<evidence type="ECO:0000259" key="8">
    <source>
        <dbReference type="Pfam" id="PF12706"/>
    </source>
</evidence>
<accession>A0A0V7ZM81</accession>
<keyword evidence="4 6" id="KW-0813">Transport</keyword>
<organism evidence="9 10">
    <name type="scientific">Mastigocoleus testarum BC008</name>
    <dbReference type="NCBI Taxonomy" id="371196"/>
    <lineage>
        <taxon>Bacteria</taxon>
        <taxon>Bacillati</taxon>
        <taxon>Cyanobacteriota</taxon>
        <taxon>Cyanophyceae</taxon>
        <taxon>Nostocales</taxon>
        <taxon>Hapalosiphonaceae</taxon>
        <taxon>Mastigocoleus</taxon>
    </lineage>
</organism>
<name>A0A0V7ZM81_9CYAN</name>
<evidence type="ECO:0000256" key="3">
    <source>
        <dbReference type="ARBA" id="ARBA00015084"/>
    </source>
</evidence>
<dbReference type="EMBL" id="LMTZ01000107">
    <property type="protein sequence ID" value="KST65431.1"/>
    <property type="molecule type" value="Genomic_DNA"/>
</dbReference>
<feature type="compositionally biased region" description="Basic and acidic residues" evidence="7">
    <location>
        <begin position="177"/>
        <end position="196"/>
    </location>
</feature>